<sequence length="246" mass="26910">MGDDPYDFEIALPAAPTSADRFTRSQRRSSDSDENISDVSGSLSNMSGISSDNDSERGSDRERKQRTESSFKRATKSAIEPKTAASSSALDRAKNFLSKYSSATTGKSNGSKAPASLRVGLDLDDDDEFSMESSSGDEKEDIGDSDPPQISKQQIIATQANERQEAVILQNDNEDGSQNNFQDHHNDSAGDYDESLQSPSQEIETRQTYAFTSHSGNSTDAFVKVNMMSMSSTMVLLNLYLWPQVL</sequence>
<dbReference type="VEuPathDB" id="FungiDB:KRP23_5300"/>
<feature type="compositionally biased region" description="Basic and acidic residues" evidence="1">
    <location>
        <begin position="54"/>
        <end position="71"/>
    </location>
</feature>
<keyword evidence="3" id="KW-1185">Reference proteome</keyword>
<proteinExistence type="predicted"/>
<reference evidence="2" key="2">
    <citation type="submission" date="2015-06" db="UniProtKB">
        <authorList>
            <consortium name="EnsemblProtists"/>
        </authorList>
    </citation>
    <scope>IDENTIFICATION</scope>
    <source>
        <strain evidence="2">Pr102</strain>
    </source>
</reference>
<feature type="compositionally biased region" description="Polar residues" evidence="1">
    <location>
        <begin position="148"/>
        <end position="161"/>
    </location>
</feature>
<dbReference type="EnsemblProtists" id="Phyra78696">
    <property type="protein sequence ID" value="Phyra78696"/>
    <property type="gene ID" value="Phyra78696"/>
</dbReference>
<dbReference type="InParanoid" id="H3GPP4"/>
<evidence type="ECO:0000313" key="3">
    <source>
        <dbReference type="Proteomes" id="UP000005238"/>
    </source>
</evidence>
<dbReference type="eggNOG" id="ENOG502R7U5">
    <property type="taxonomic scope" value="Eukaryota"/>
</dbReference>
<feature type="compositionally biased region" description="Polar residues" evidence="1">
    <location>
        <begin position="98"/>
        <end position="111"/>
    </location>
</feature>
<dbReference type="Proteomes" id="UP000005238">
    <property type="component" value="Unassembled WGS sequence"/>
</dbReference>
<dbReference type="EMBL" id="DS566030">
    <property type="status" value="NOT_ANNOTATED_CDS"/>
    <property type="molecule type" value="Genomic_DNA"/>
</dbReference>
<name>H3GPP4_PHYRM</name>
<reference evidence="3" key="1">
    <citation type="journal article" date="2006" name="Science">
        <title>Phytophthora genome sequences uncover evolutionary origins and mechanisms of pathogenesis.</title>
        <authorList>
            <person name="Tyler B.M."/>
            <person name="Tripathy S."/>
            <person name="Zhang X."/>
            <person name="Dehal P."/>
            <person name="Jiang R.H."/>
            <person name="Aerts A."/>
            <person name="Arredondo F.D."/>
            <person name="Baxter L."/>
            <person name="Bensasson D."/>
            <person name="Beynon J.L."/>
            <person name="Chapman J."/>
            <person name="Damasceno C.M."/>
            <person name="Dorrance A.E."/>
            <person name="Dou D."/>
            <person name="Dickerman A.W."/>
            <person name="Dubchak I.L."/>
            <person name="Garbelotto M."/>
            <person name="Gijzen M."/>
            <person name="Gordon S.G."/>
            <person name="Govers F."/>
            <person name="Grunwald N.J."/>
            <person name="Huang W."/>
            <person name="Ivors K.L."/>
            <person name="Jones R.W."/>
            <person name="Kamoun S."/>
            <person name="Krampis K."/>
            <person name="Lamour K.H."/>
            <person name="Lee M.K."/>
            <person name="McDonald W.H."/>
            <person name="Medina M."/>
            <person name="Meijer H.J."/>
            <person name="Nordberg E.K."/>
            <person name="Maclean D.J."/>
            <person name="Ospina-Giraldo M.D."/>
            <person name="Morris P.F."/>
            <person name="Phuntumart V."/>
            <person name="Putnam N.H."/>
            <person name="Rash S."/>
            <person name="Rose J.K."/>
            <person name="Sakihama Y."/>
            <person name="Salamov A.A."/>
            <person name="Savidor A."/>
            <person name="Scheuring C.F."/>
            <person name="Smith B.M."/>
            <person name="Sobral B.W."/>
            <person name="Terry A."/>
            <person name="Torto-Alalibo T.A."/>
            <person name="Win J."/>
            <person name="Xu Z."/>
            <person name="Zhang H."/>
            <person name="Grigoriev I.V."/>
            <person name="Rokhsar D.S."/>
            <person name="Boore J.L."/>
        </authorList>
    </citation>
    <scope>NUCLEOTIDE SEQUENCE [LARGE SCALE GENOMIC DNA]</scope>
    <source>
        <strain evidence="3">Pr102</strain>
    </source>
</reference>
<dbReference type="VEuPathDB" id="FungiDB:KRP22_833"/>
<organism evidence="2 3">
    <name type="scientific">Phytophthora ramorum</name>
    <name type="common">Sudden oak death agent</name>
    <dbReference type="NCBI Taxonomy" id="164328"/>
    <lineage>
        <taxon>Eukaryota</taxon>
        <taxon>Sar</taxon>
        <taxon>Stramenopiles</taxon>
        <taxon>Oomycota</taxon>
        <taxon>Peronosporomycetes</taxon>
        <taxon>Peronosporales</taxon>
        <taxon>Peronosporaceae</taxon>
        <taxon>Phytophthora</taxon>
    </lineage>
</organism>
<evidence type="ECO:0000256" key="1">
    <source>
        <dbReference type="SAM" id="MobiDB-lite"/>
    </source>
</evidence>
<evidence type="ECO:0000313" key="2">
    <source>
        <dbReference type="EnsemblProtists" id="Phyra78696"/>
    </source>
</evidence>
<feature type="region of interest" description="Disordered" evidence="1">
    <location>
        <begin position="1"/>
        <end position="203"/>
    </location>
</feature>
<accession>H3GPP4</accession>
<protein>
    <submittedName>
        <fullName evidence="2">Uncharacterized protein</fullName>
    </submittedName>
</protein>
<dbReference type="STRING" id="164328.H3GPP4"/>
<dbReference type="HOGENOM" id="CLU_1130941_0_0_1"/>
<dbReference type="AlphaFoldDB" id="H3GPP4"/>
<feature type="compositionally biased region" description="Low complexity" evidence="1">
    <location>
        <begin position="40"/>
        <end position="51"/>
    </location>
</feature>